<dbReference type="Pfam" id="PF00746">
    <property type="entry name" value="Gram_pos_anchor"/>
    <property type="match status" value="1"/>
</dbReference>
<keyword evidence="2" id="KW-0134">Cell wall</keyword>
<keyword evidence="3" id="KW-0964">Secreted</keyword>
<organism evidence="8 9">
    <name type="scientific">Listeria seeligeri</name>
    <dbReference type="NCBI Taxonomy" id="1640"/>
    <lineage>
        <taxon>Bacteria</taxon>
        <taxon>Bacillati</taxon>
        <taxon>Bacillota</taxon>
        <taxon>Bacilli</taxon>
        <taxon>Bacillales</taxon>
        <taxon>Listeriaceae</taxon>
        <taxon>Listeria</taxon>
    </lineage>
</organism>
<dbReference type="AlphaFoldDB" id="A0A7X1C7E6"/>
<evidence type="ECO:0000256" key="5">
    <source>
        <dbReference type="ARBA" id="ARBA00023088"/>
    </source>
</evidence>
<feature type="non-terminal residue" evidence="8">
    <location>
        <position position="1"/>
    </location>
</feature>
<evidence type="ECO:0000256" key="4">
    <source>
        <dbReference type="ARBA" id="ARBA00022729"/>
    </source>
</evidence>
<dbReference type="EMBL" id="JAARRG010000011">
    <property type="protein sequence ID" value="MBC1487143.1"/>
    <property type="molecule type" value="Genomic_DNA"/>
</dbReference>
<dbReference type="RefSeq" id="WP_185384079.1">
    <property type="nucleotide sequence ID" value="NZ_JAARRG010000011.1"/>
</dbReference>
<keyword evidence="5" id="KW-0572">Peptidoglycan-anchor</keyword>
<comment type="subcellular location">
    <subcellularLocation>
        <location evidence="1">Secreted</location>
        <location evidence="1">Cell wall</location>
        <topology evidence="1">Peptidoglycan-anchor</topology>
    </subcellularLocation>
</comment>
<dbReference type="InterPro" id="IPR019931">
    <property type="entry name" value="LPXTG_anchor"/>
</dbReference>
<accession>A0A7X1C7E6</accession>
<evidence type="ECO:0000313" key="9">
    <source>
        <dbReference type="Proteomes" id="UP000523362"/>
    </source>
</evidence>
<dbReference type="PROSITE" id="PS50847">
    <property type="entry name" value="GRAM_POS_ANCHORING"/>
    <property type="match status" value="1"/>
</dbReference>
<sequence>VLDNTPVKFTLDETHQTISVTKENTRIPGIPNIPFTPDLPTVILPETPMASKIVKEETEMTKLPKTGDTTFNGGLGLLLFTLSTGGLVLLRKK</sequence>
<evidence type="ECO:0000256" key="6">
    <source>
        <dbReference type="SAM" id="Phobius"/>
    </source>
</evidence>
<gene>
    <name evidence="8" type="ORF">HB897_12980</name>
</gene>
<evidence type="ECO:0000256" key="3">
    <source>
        <dbReference type="ARBA" id="ARBA00022525"/>
    </source>
</evidence>
<evidence type="ECO:0000313" key="8">
    <source>
        <dbReference type="EMBL" id="MBC1487143.1"/>
    </source>
</evidence>
<evidence type="ECO:0000256" key="1">
    <source>
        <dbReference type="ARBA" id="ARBA00004168"/>
    </source>
</evidence>
<comment type="caution">
    <text evidence="8">The sequence shown here is derived from an EMBL/GenBank/DDBJ whole genome shotgun (WGS) entry which is preliminary data.</text>
</comment>
<feature type="transmembrane region" description="Helical" evidence="6">
    <location>
        <begin position="70"/>
        <end position="90"/>
    </location>
</feature>
<dbReference type="Proteomes" id="UP000523362">
    <property type="component" value="Unassembled WGS sequence"/>
</dbReference>
<evidence type="ECO:0000259" key="7">
    <source>
        <dbReference type="PROSITE" id="PS50847"/>
    </source>
</evidence>
<name>A0A7X1C7E6_LISSE</name>
<keyword evidence="6" id="KW-1133">Transmembrane helix</keyword>
<proteinExistence type="predicted"/>
<evidence type="ECO:0000256" key="2">
    <source>
        <dbReference type="ARBA" id="ARBA00022512"/>
    </source>
</evidence>
<keyword evidence="4" id="KW-0732">Signal</keyword>
<feature type="domain" description="Gram-positive cocci surface proteins LPxTG" evidence="7">
    <location>
        <begin position="63"/>
        <end position="93"/>
    </location>
</feature>
<dbReference type="NCBIfam" id="TIGR01167">
    <property type="entry name" value="LPXTG_anchor"/>
    <property type="match status" value="1"/>
</dbReference>
<reference evidence="8 9" key="1">
    <citation type="submission" date="2020-03" db="EMBL/GenBank/DDBJ databases">
        <title>Soil Listeria distribution.</title>
        <authorList>
            <person name="Liao J."/>
            <person name="Wiedmann M."/>
        </authorList>
    </citation>
    <scope>NUCLEOTIDE SEQUENCE [LARGE SCALE GENOMIC DNA]</scope>
    <source>
        <strain evidence="8 9">FSL L7-1560</strain>
    </source>
</reference>
<protein>
    <submittedName>
        <fullName evidence="8">LPXTG cell wall anchor domain-containing protein</fullName>
    </submittedName>
</protein>
<keyword evidence="6" id="KW-0812">Transmembrane</keyword>
<keyword evidence="6" id="KW-0472">Membrane</keyword>